<dbReference type="AlphaFoldDB" id="A0A540KHM0"/>
<protein>
    <submittedName>
        <fullName evidence="1">Uncharacterized protein</fullName>
    </submittedName>
</protein>
<comment type="caution">
    <text evidence="1">The sequence shown here is derived from an EMBL/GenBank/DDBJ whole genome shotgun (WGS) entry which is preliminary data.</text>
</comment>
<evidence type="ECO:0000313" key="1">
    <source>
        <dbReference type="EMBL" id="TQD73718.1"/>
    </source>
</evidence>
<reference evidence="1 2" key="1">
    <citation type="journal article" date="2019" name="G3 (Bethesda)">
        <title>Sequencing of a Wild Apple (Malus baccata) Genome Unravels the Differences Between Cultivated and Wild Apple Species Regarding Disease Resistance and Cold Tolerance.</title>
        <authorList>
            <person name="Chen X."/>
        </authorList>
    </citation>
    <scope>NUCLEOTIDE SEQUENCE [LARGE SCALE GENOMIC DNA]</scope>
    <source>
        <strain evidence="2">cv. Shandingzi</strain>
        <tissue evidence="1">Leaves</tissue>
    </source>
</reference>
<dbReference type="EMBL" id="VIEB01001258">
    <property type="protein sequence ID" value="TQD73718.1"/>
    <property type="molecule type" value="Genomic_DNA"/>
</dbReference>
<proteinExistence type="predicted"/>
<name>A0A540KHM0_MALBA</name>
<gene>
    <name evidence="1" type="ORF">C1H46_040742</name>
</gene>
<dbReference type="Proteomes" id="UP000315295">
    <property type="component" value="Unassembled WGS sequence"/>
</dbReference>
<organism evidence="1 2">
    <name type="scientific">Malus baccata</name>
    <name type="common">Siberian crab apple</name>
    <name type="synonym">Pyrus baccata</name>
    <dbReference type="NCBI Taxonomy" id="106549"/>
    <lineage>
        <taxon>Eukaryota</taxon>
        <taxon>Viridiplantae</taxon>
        <taxon>Streptophyta</taxon>
        <taxon>Embryophyta</taxon>
        <taxon>Tracheophyta</taxon>
        <taxon>Spermatophyta</taxon>
        <taxon>Magnoliopsida</taxon>
        <taxon>eudicotyledons</taxon>
        <taxon>Gunneridae</taxon>
        <taxon>Pentapetalae</taxon>
        <taxon>rosids</taxon>
        <taxon>fabids</taxon>
        <taxon>Rosales</taxon>
        <taxon>Rosaceae</taxon>
        <taxon>Amygdaloideae</taxon>
        <taxon>Maleae</taxon>
        <taxon>Malus</taxon>
    </lineage>
</organism>
<sequence length="49" mass="5752">MKEQGEGEGEEEEKKGYLPIWYQKTTMLDVKTTVHWRKQSTRPGILSQV</sequence>
<evidence type="ECO:0000313" key="2">
    <source>
        <dbReference type="Proteomes" id="UP000315295"/>
    </source>
</evidence>
<accession>A0A540KHM0</accession>
<keyword evidence="2" id="KW-1185">Reference proteome</keyword>